<dbReference type="InterPro" id="IPR001128">
    <property type="entry name" value="Cyt_P450"/>
</dbReference>
<protein>
    <recommendedName>
        <fullName evidence="9">Cytochrome P450</fullName>
    </recommendedName>
</protein>
<dbReference type="Pfam" id="PF00067">
    <property type="entry name" value="p450"/>
    <property type="match status" value="1"/>
</dbReference>
<dbReference type="GO" id="GO:0005506">
    <property type="term" value="F:iron ion binding"/>
    <property type="evidence" value="ECO:0007669"/>
    <property type="project" value="InterPro"/>
</dbReference>
<dbReference type="GO" id="GO:0044550">
    <property type="term" value="P:secondary metabolite biosynthetic process"/>
    <property type="evidence" value="ECO:0007669"/>
    <property type="project" value="UniProtKB-ARBA"/>
</dbReference>
<accession>A0A7J7LDC8</accession>
<gene>
    <name evidence="7" type="ORF">GIB67_013974</name>
</gene>
<dbReference type="InterPro" id="IPR017972">
    <property type="entry name" value="Cyt_P450_CS"/>
</dbReference>
<organism evidence="7 8">
    <name type="scientific">Kingdonia uniflora</name>
    <dbReference type="NCBI Taxonomy" id="39325"/>
    <lineage>
        <taxon>Eukaryota</taxon>
        <taxon>Viridiplantae</taxon>
        <taxon>Streptophyta</taxon>
        <taxon>Embryophyta</taxon>
        <taxon>Tracheophyta</taxon>
        <taxon>Spermatophyta</taxon>
        <taxon>Magnoliopsida</taxon>
        <taxon>Ranunculales</taxon>
        <taxon>Circaeasteraceae</taxon>
        <taxon>Kingdonia</taxon>
    </lineage>
</organism>
<evidence type="ECO:0008006" key="9">
    <source>
        <dbReference type="Google" id="ProtNLM"/>
    </source>
</evidence>
<evidence type="ECO:0000256" key="6">
    <source>
        <dbReference type="RuleBase" id="RU000461"/>
    </source>
</evidence>
<comment type="caution">
    <text evidence="7">The sequence shown here is derived from an EMBL/GenBank/DDBJ whole genome shotgun (WGS) entry which is preliminary data.</text>
</comment>
<sequence>MDFEPIISFFQYNSKRWPELFLAIFCLLSLRWYLENKNKVLVHWPILDEIPSLLQNAHRIHEWSVEVANEVGSTIVGKGPIFSRLRLVFTCDPHNVEYIVKTNFANFPKGEEYAETFDVLGNGIFTVDFEYWHAQRKIANKTFASKEFRSFIAKMSRKVMEDSLLPLLSQVAKEATIIDMEDVFLRFAFDSIFTVLFGINPESLSISLEENELAEAIDDATEALFYRHVLPPRLWKLYRWLQIGSEKKLVKAWSTIDRRLGEYILSKKKDMLNGVHENDMIAIYMRAQEQEQKNNDLLPKGDGFLRDTGLSFLFAGRDSTGTSLAWFFWVIATNPSVEAKILEELACLHSNTIVGDDFEEKKPYIFNSEDLKGLVYLHAALCESFRLYPPLPINHKGVDKDDVLPDGTVVKAGFKIFISMYAMGRMEWLWGKDCLEYKPERWIDEHGKLSPIPLSKFYTFNAGPRNCIGRDMAFTQMKLVTAAVVFNYHVEIVEGQIIRPKPSAVLHMKNGLKVRIKERRS</sequence>
<keyword evidence="6" id="KW-0503">Monooxygenase</keyword>
<proteinExistence type="inferred from homology"/>
<comment type="similarity">
    <text evidence="1 6">Belongs to the cytochrome P450 family.</text>
</comment>
<dbReference type="Proteomes" id="UP000541444">
    <property type="component" value="Unassembled WGS sequence"/>
</dbReference>
<keyword evidence="8" id="KW-1185">Reference proteome</keyword>
<dbReference type="GO" id="GO:0020037">
    <property type="term" value="F:heme binding"/>
    <property type="evidence" value="ECO:0007669"/>
    <property type="project" value="InterPro"/>
</dbReference>
<dbReference type="InterPro" id="IPR002401">
    <property type="entry name" value="Cyt_P450_E_grp-I"/>
</dbReference>
<reference evidence="7 8" key="1">
    <citation type="journal article" date="2020" name="IScience">
        <title>Genome Sequencing of the Endangered Kingdonia uniflora (Circaeasteraceae, Ranunculales) Reveals Potential Mechanisms of Evolutionary Specialization.</title>
        <authorList>
            <person name="Sun Y."/>
            <person name="Deng T."/>
            <person name="Zhang A."/>
            <person name="Moore M.J."/>
            <person name="Landis J.B."/>
            <person name="Lin N."/>
            <person name="Zhang H."/>
            <person name="Zhang X."/>
            <person name="Huang J."/>
            <person name="Zhang X."/>
            <person name="Sun H."/>
            <person name="Wang H."/>
        </authorList>
    </citation>
    <scope>NUCLEOTIDE SEQUENCE [LARGE SCALE GENOMIC DNA]</scope>
    <source>
        <strain evidence="7">TB1705</strain>
        <tissue evidence="7">Leaf</tissue>
    </source>
</reference>
<dbReference type="PANTHER" id="PTHR24296">
    <property type="entry name" value="CYTOCHROME P450"/>
    <property type="match status" value="1"/>
</dbReference>
<evidence type="ECO:0000256" key="2">
    <source>
        <dbReference type="ARBA" id="ARBA00022723"/>
    </source>
</evidence>
<keyword evidence="2 5" id="KW-0479">Metal-binding</keyword>
<name>A0A7J7LDC8_9MAGN</name>
<dbReference type="PROSITE" id="PS00086">
    <property type="entry name" value="CYTOCHROME_P450"/>
    <property type="match status" value="1"/>
</dbReference>
<dbReference type="PRINTS" id="PR00385">
    <property type="entry name" value="P450"/>
</dbReference>
<keyword evidence="4 5" id="KW-0408">Iron</keyword>
<evidence type="ECO:0000313" key="7">
    <source>
        <dbReference type="EMBL" id="KAF6140681.1"/>
    </source>
</evidence>
<evidence type="ECO:0000256" key="1">
    <source>
        <dbReference type="ARBA" id="ARBA00010617"/>
    </source>
</evidence>
<dbReference type="AlphaFoldDB" id="A0A7J7LDC8"/>
<dbReference type="EMBL" id="JACGCM010002358">
    <property type="protein sequence ID" value="KAF6140681.1"/>
    <property type="molecule type" value="Genomic_DNA"/>
</dbReference>
<dbReference type="PRINTS" id="PR00463">
    <property type="entry name" value="EP450I"/>
</dbReference>
<dbReference type="Gene3D" id="1.10.630.10">
    <property type="entry name" value="Cytochrome P450"/>
    <property type="match status" value="1"/>
</dbReference>
<evidence type="ECO:0000256" key="4">
    <source>
        <dbReference type="ARBA" id="ARBA00023004"/>
    </source>
</evidence>
<keyword evidence="3 6" id="KW-0560">Oxidoreductase</keyword>
<keyword evidence="5 6" id="KW-0349">Heme</keyword>
<evidence type="ECO:0000256" key="5">
    <source>
        <dbReference type="PIRSR" id="PIRSR602401-1"/>
    </source>
</evidence>
<dbReference type="SUPFAM" id="SSF48264">
    <property type="entry name" value="Cytochrome P450"/>
    <property type="match status" value="1"/>
</dbReference>
<dbReference type="OrthoDB" id="1470350at2759"/>
<feature type="binding site" description="axial binding residue" evidence="5">
    <location>
        <position position="467"/>
    </location>
    <ligand>
        <name>heme</name>
        <dbReference type="ChEBI" id="CHEBI:30413"/>
    </ligand>
    <ligandPart>
        <name>Fe</name>
        <dbReference type="ChEBI" id="CHEBI:18248"/>
    </ligandPart>
</feature>
<dbReference type="GO" id="GO:0006629">
    <property type="term" value="P:lipid metabolic process"/>
    <property type="evidence" value="ECO:0007669"/>
    <property type="project" value="UniProtKB-ARBA"/>
</dbReference>
<evidence type="ECO:0000313" key="8">
    <source>
        <dbReference type="Proteomes" id="UP000541444"/>
    </source>
</evidence>
<dbReference type="InterPro" id="IPR036396">
    <property type="entry name" value="Cyt_P450_sf"/>
</dbReference>
<dbReference type="CDD" id="cd11064">
    <property type="entry name" value="CYP86A"/>
    <property type="match status" value="1"/>
</dbReference>
<dbReference type="GO" id="GO:0004497">
    <property type="term" value="F:monooxygenase activity"/>
    <property type="evidence" value="ECO:0007669"/>
    <property type="project" value="UniProtKB-KW"/>
</dbReference>
<comment type="cofactor">
    <cofactor evidence="5">
        <name>heme</name>
        <dbReference type="ChEBI" id="CHEBI:30413"/>
    </cofactor>
</comment>
<evidence type="ECO:0000256" key="3">
    <source>
        <dbReference type="ARBA" id="ARBA00023002"/>
    </source>
</evidence>
<dbReference type="GO" id="GO:0016705">
    <property type="term" value="F:oxidoreductase activity, acting on paired donors, with incorporation or reduction of molecular oxygen"/>
    <property type="evidence" value="ECO:0007669"/>
    <property type="project" value="InterPro"/>
</dbReference>